<evidence type="ECO:0000313" key="2">
    <source>
        <dbReference type="EMBL" id="GED70927.1"/>
    </source>
</evidence>
<reference evidence="2 3" key="1">
    <citation type="submission" date="2019-06" db="EMBL/GenBank/DDBJ databases">
        <title>Whole genome shotgun sequence of Brevibacillus reuszeri NBRC 15719.</title>
        <authorList>
            <person name="Hosoyama A."/>
            <person name="Uohara A."/>
            <person name="Ohji S."/>
            <person name="Ichikawa N."/>
        </authorList>
    </citation>
    <scope>NUCLEOTIDE SEQUENCE [LARGE SCALE GENOMIC DNA]</scope>
    <source>
        <strain evidence="2 3">NBRC 15719</strain>
    </source>
</reference>
<evidence type="ECO:0000259" key="1">
    <source>
        <dbReference type="Pfam" id="PF07550"/>
    </source>
</evidence>
<dbReference type="Proteomes" id="UP000319578">
    <property type="component" value="Unassembled WGS sequence"/>
</dbReference>
<feature type="domain" description="Heme-binding protein Shr-like Hb-interacting" evidence="1">
    <location>
        <begin position="9"/>
        <end position="70"/>
    </location>
</feature>
<accession>A0ABQ0TSK9</accession>
<dbReference type="RefSeq" id="WP_161807319.1">
    <property type="nucleotide sequence ID" value="NZ_BJON01000018.1"/>
</dbReference>
<dbReference type="EMBL" id="BJON01000018">
    <property type="protein sequence ID" value="GED70927.1"/>
    <property type="molecule type" value="Genomic_DNA"/>
</dbReference>
<gene>
    <name evidence="2" type="ORF">BRE01_46290</name>
</gene>
<dbReference type="Pfam" id="PF07550">
    <property type="entry name" value="Shr-like_HID"/>
    <property type="match status" value="1"/>
</dbReference>
<evidence type="ECO:0000313" key="3">
    <source>
        <dbReference type="Proteomes" id="UP000319578"/>
    </source>
</evidence>
<protein>
    <recommendedName>
        <fullName evidence="1">Heme-binding protein Shr-like Hb-interacting domain-containing protein</fullName>
    </recommendedName>
</protein>
<dbReference type="InterPro" id="IPR011432">
    <property type="entry name" value="Shr-like_HID"/>
</dbReference>
<sequence>MAFFFSADADGEAWRTNITGIFLGGTDYFQYFTINTAGIIATDNLGWSAGSTFTFTIKSNGYNDVVKTVTIPSV</sequence>
<organism evidence="2 3">
    <name type="scientific">Brevibacillus reuszeri</name>
    <dbReference type="NCBI Taxonomy" id="54915"/>
    <lineage>
        <taxon>Bacteria</taxon>
        <taxon>Bacillati</taxon>
        <taxon>Bacillota</taxon>
        <taxon>Bacilli</taxon>
        <taxon>Bacillales</taxon>
        <taxon>Paenibacillaceae</taxon>
        <taxon>Brevibacillus</taxon>
    </lineage>
</organism>
<name>A0ABQ0TSK9_9BACL</name>
<keyword evidence="3" id="KW-1185">Reference proteome</keyword>
<proteinExistence type="predicted"/>
<comment type="caution">
    <text evidence="2">The sequence shown here is derived from an EMBL/GenBank/DDBJ whole genome shotgun (WGS) entry which is preliminary data.</text>
</comment>